<gene>
    <name evidence="2" type="ORF">HOLleu_20046</name>
</gene>
<dbReference type="InterPro" id="IPR036058">
    <property type="entry name" value="Kazal_dom_sf"/>
</dbReference>
<dbReference type="EMBL" id="JAIZAY010000009">
    <property type="protein sequence ID" value="KAJ8036159.1"/>
    <property type="molecule type" value="Genomic_DNA"/>
</dbReference>
<feature type="chain" id="PRO_5040128203" description="Kazal-like domain-containing protein" evidence="1">
    <location>
        <begin position="22"/>
        <end position="94"/>
    </location>
</feature>
<dbReference type="Proteomes" id="UP001152320">
    <property type="component" value="Chromosome 9"/>
</dbReference>
<evidence type="ECO:0000313" key="2">
    <source>
        <dbReference type="EMBL" id="KAJ8036159.1"/>
    </source>
</evidence>
<comment type="caution">
    <text evidence="2">The sequence shown here is derived from an EMBL/GenBank/DDBJ whole genome shotgun (WGS) entry which is preliminary data.</text>
</comment>
<proteinExistence type="predicted"/>
<accession>A0A9Q1C0Y7</accession>
<dbReference type="Gene3D" id="3.30.60.30">
    <property type="match status" value="1"/>
</dbReference>
<reference evidence="2" key="1">
    <citation type="submission" date="2021-10" db="EMBL/GenBank/DDBJ databases">
        <title>Tropical sea cucumber genome reveals ecological adaptation and Cuvierian tubules defense mechanism.</title>
        <authorList>
            <person name="Chen T."/>
        </authorList>
    </citation>
    <scope>NUCLEOTIDE SEQUENCE</scope>
    <source>
        <strain evidence="2">Nanhai2018</strain>
        <tissue evidence="2">Muscle</tissue>
    </source>
</reference>
<dbReference type="AlphaFoldDB" id="A0A9Q1C0Y7"/>
<name>A0A9Q1C0Y7_HOLLE</name>
<organism evidence="2 3">
    <name type="scientific">Holothuria leucospilota</name>
    <name type="common">Black long sea cucumber</name>
    <name type="synonym">Mertensiothuria leucospilota</name>
    <dbReference type="NCBI Taxonomy" id="206669"/>
    <lineage>
        <taxon>Eukaryota</taxon>
        <taxon>Metazoa</taxon>
        <taxon>Echinodermata</taxon>
        <taxon>Eleutherozoa</taxon>
        <taxon>Echinozoa</taxon>
        <taxon>Holothuroidea</taxon>
        <taxon>Aspidochirotacea</taxon>
        <taxon>Aspidochirotida</taxon>
        <taxon>Holothuriidae</taxon>
        <taxon>Holothuria</taxon>
    </lineage>
</organism>
<dbReference type="SUPFAM" id="SSF100895">
    <property type="entry name" value="Kazal-type serine protease inhibitors"/>
    <property type="match status" value="1"/>
</dbReference>
<evidence type="ECO:0008006" key="4">
    <source>
        <dbReference type="Google" id="ProtNLM"/>
    </source>
</evidence>
<keyword evidence="3" id="KW-1185">Reference proteome</keyword>
<feature type="signal peptide" evidence="1">
    <location>
        <begin position="1"/>
        <end position="21"/>
    </location>
</feature>
<evidence type="ECO:0000256" key="1">
    <source>
        <dbReference type="SAM" id="SignalP"/>
    </source>
</evidence>
<keyword evidence="1" id="KW-0732">Signal</keyword>
<sequence>MGIKITIATLMVVFFVTVHHASPLPSWRLCGLFCSADYSPVCGKLPNGELELFPNRCELLRAVCRGRAEYTDDKGCGLQFLSEDAEYHGFSASA</sequence>
<evidence type="ECO:0000313" key="3">
    <source>
        <dbReference type="Proteomes" id="UP001152320"/>
    </source>
</evidence>
<protein>
    <recommendedName>
        <fullName evidence="4">Kazal-like domain-containing protein</fullName>
    </recommendedName>
</protein>